<name>A0A8D8Q8S2_9HEMI</name>
<reference evidence="1" key="1">
    <citation type="submission" date="2021-05" db="EMBL/GenBank/DDBJ databases">
        <authorList>
            <person name="Alioto T."/>
            <person name="Alioto T."/>
            <person name="Gomez Garrido J."/>
        </authorList>
    </citation>
    <scope>NUCLEOTIDE SEQUENCE</scope>
</reference>
<sequence>MHIAGFRQLDAVTDNKQTYYREIKLCPEVLTINLLKDSCALCSPSPCIPFHLPRSNTVYKEYSTQYTQYEKAYCTLVHGILLRLDKAYCTAKYSLVFIILDPPGLYAVLAPGHVVYCKREGGLILGFRLRAVRFLAHLVAAE</sequence>
<evidence type="ECO:0000313" key="1">
    <source>
        <dbReference type="EMBL" id="CAG6627286.1"/>
    </source>
</evidence>
<dbReference type="AlphaFoldDB" id="A0A8D8Q8S2"/>
<organism evidence="1">
    <name type="scientific">Cacopsylla melanoneura</name>
    <dbReference type="NCBI Taxonomy" id="428564"/>
    <lineage>
        <taxon>Eukaryota</taxon>
        <taxon>Metazoa</taxon>
        <taxon>Ecdysozoa</taxon>
        <taxon>Arthropoda</taxon>
        <taxon>Hexapoda</taxon>
        <taxon>Insecta</taxon>
        <taxon>Pterygota</taxon>
        <taxon>Neoptera</taxon>
        <taxon>Paraneoptera</taxon>
        <taxon>Hemiptera</taxon>
        <taxon>Sternorrhyncha</taxon>
        <taxon>Psylloidea</taxon>
        <taxon>Psyllidae</taxon>
        <taxon>Psyllinae</taxon>
        <taxon>Cacopsylla</taxon>
    </lineage>
</organism>
<accession>A0A8D8Q8S2</accession>
<protein>
    <submittedName>
        <fullName evidence="1">Uncharacterized protein</fullName>
    </submittedName>
</protein>
<proteinExistence type="predicted"/>
<dbReference type="EMBL" id="HBUF01064920">
    <property type="protein sequence ID" value="CAG6627286.1"/>
    <property type="molecule type" value="Transcribed_RNA"/>
</dbReference>